<evidence type="ECO:0000256" key="1">
    <source>
        <dbReference type="SAM" id="SignalP"/>
    </source>
</evidence>
<feature type="chain" id="PRO_5016279926" evidence="1">
    <location>
        <begin position="19"/>
        <end position="248"/>
    </location>
</feature>
<reference evidence="2 3" key="1">
    <citation type="submission" date="2018-06" db="EMBL/GenBank/DDBJ databases">
        <title>Genomic Encyclopedia of Type Strains, Phase IV (KMG-IV): sequencing the most valuable type-strain genomes for metagenomic binning, comparative biology and taxonomic classification.</title>
        <authorList>
            <person name="Goeker M."/>
        </authorList>
    </citation>
    <scope>NUCLEOTIDE SEQUENCE [LARGE SCALE GENOMIC DNA]</scope>
    <source>
        <strain evidence="2 3">DSM 18048</strain>
    </source>
</reference>
<name>A0A318SB02_9DEIO</name>
<feature type="signal peptide" evidence="1">
    <location>
        <begin position="1"/>
        <end position="18"/>
    </location>
</feature>
<organism evidence="2 3">
    <name type="scientific">Deinococcus yavapaiensis KR-236</name>
    <dbReference type="NCBI Taxonomy" id="694435"/>
    <lineage>
        <taxon>Bacteria</taxon>
        <taxon>Thermotogati</taxon>
        <taxon>Deinococcota</taxon>
        <taxon>Deinococci</taxon>
        <taxon>Deinococcales</taxon>
        <taxon>Deinococcaceae</taxon>
        <taxon>Deinococcus</taxon>
    </lineage>
</organism>
<accession>A0A318SB02</accession>
<protein>
    <submittedName>
        <fullName evidence="2">Uncharacterized protein</fullName>
    </submittedName>
</protein>
<evidence type="ECO:0000313" key="3">
    <source>
        <dbReference type="Proteomes" id="UP000248326"/>
    </source>
</evidence>
<keyword evidence="3" id="KW-1185">Reference proteome</keyword>
<evidence type="ECO:0000313" key="2">
    <source>
        <dbReference type="EMBL" id="PYE55400.1"/>
    </source>
</evidence>
<dbReference type="Proteomes" id="UP000248326">
    <property type="component" value="Unassembled WGS sequence"/>
</dbReference>
<dbReference type="RefSeq" id="WP_110885739.1">
    <property type="nucleotide sequence ID" value="NZ_QJSX01000003.1"/>
</dbReference>
<dbReference type="EMBL" id="QJSX01000003">
    <property type="protein sequence ID" value="PYE55400.1"/>
    <property type="molecule type" value="Genomic_DNA"/>
</dbReference>
<gene>
    <name evidence="2" type="ORF">DES52_103233</name>
</gene>
<sequence length="248" mass="27135">MKYLLPTALLVSTFAVSAAAPTLPSVTFDAKTLGLPATKKIMNAVKREDVPEFFPPRRVTVTFGPQTDDLRELNVYPVAGLIAQYPETRYGVRTEIGSLRALLKERPAPSEIRGEMPFLPLPNAGQVLNAAVKYLDFGGGRGVRFLVAFASDVSPVTRAQVFYTYQGLTNDGKYYVSLQFPVNLAELPKDAFSGTNKAVTDALNSGDSKRSMDAYESHVARTKKLLNGLTNDARLTKIDAFVKSLQVR</sequence>
<keyword evidence="1" id="KW-0732">Signal</keyword>
<dbReference type="AlphaFoldDB" id="A0A318SB02"/>
<comment type="caution">
    <text evidence="2">The sequence shown here is derived from an EMBL/GenBank/DDBJ whole genome shotgun (WGS) entry which is preliminary data.</text>
</comment>
<proteinExistence type="predicted"/>
<dbReference type="OrthoDB" id="66999at2"/>